<accession>A0AA40HF69</accession>
<dbReference type="AlphaFoldDB" id="A0AA40HF69"/>
<reference evidence="1" key="1">
    <citation type="submission" date="2023-06" db="EMBL/GenBank/DDBJ databases">
        <title>Reference genome for the Northern bat (Eptesicus nilssonii), a most northern bat species.</title>
        <authorList>
            <person name="Laine V.N."/>
            <person name="Pulliainen A.T."/>
            <person name="Lilley T.M."/>
        </authorList>
    </citation>
    <scope>NUCLEOTIDE SEQUENCE</scope>
    <source>
        <strain evidence="1">BLF_Eptnil</strain>
        <tissue evidence="1">Kidney</tissue>
    </source>
</reference>
<protein>
    <submittedName>
        <fullName evidence="1">Uncharacterized protein</fullName>
    </submittedName>
</protein>
<evidence type="ECO:0000313" key="2">
    <source>
        <dbReference type="Proteomes" id="UP001177744"/>
    </source>
</evidence>
<name>A0AA40HF69_CNENI</name>
<organism evidence="1 2">
    <name type="scientific">Cnephaeus nilssonii</name>
    <name type="common">Northern bat</name>
    <name type="synonym">Eptesicus nilssonii</name>
    <dbReference type="NCBI Taxonomy" id="3371016"/>
    <lineage>
        <taxon>Eukaryota</taxon>
        <taxon>Metazoa</taxon>
        <taxon>Chordata</taxon>
        <taxon>Craniata</taxon>
        <taxon>Vertebrata</taxon>
        <taxon>Euteleostomi</taxon>
        <taxon>Mammalia</taxon>
        <taxon>Eutheria</taxon>
        <taxon>Laurasiatheria</taxon>
        <taxon>Chiroptera</taxon>
        <taxon>Yangochiroptera</taxon>
        <taxon>Vespertilionidae</taxon>
        <taxon>Cnephaeus</taxon>
    </lineage>
</organism>
<gene>
    <name evidence="1" type="ORF">QTO34_010346</name>
</gene>
<dbReference type="EMBL" id="JAULJE010000021">
    <property type="protein sequence ID" value="KAK1330160.1"/>
    <property type="molecule type" value="Genomic_DNA"/>
</dbReference>
<dbReference type="Proteomes" id="UP001177744">
    <property type="component" value="Unassembled WGS sequence"/>
</dbReference>
<proteinExistence type="predicted"/>
<sequence>MMVSSDAKERRHFRLLQALEVQQSRPAPSPMELTFYGEEIDKERSRCDVRQCEATKLSGEEHRPPACGPDQLSCWTPGDSTMGIPKLNLYPQLRNLASLLTLWSLPTTAQLHY</sequence>
<keyword evidence="2" id="KW-1185">Reference proteome</keyword>
<comment type="caution">
    <text evidence="1">The sequence shown here is derived from an EMBL/GenBank/DDBJ whole genome shotgun (WGS) entry which is preliminary data.</text>
</comment>
<evidence type="ECO:0000313" key="1">
    <source>
        <dbReference type="EMBL" id="KAK1330160.1"/>
    </source>
</evidence>